<evidence type="ECO:0000313" key="5">
    <source>
        <dbReference type="Proteomes" id="UP000460416"/>
    </source>
</evidence>
<evidence type="ECO:0000259" key="2">
    <source>
        <dbReference type="Pfam" id="PF17820"/>
    </source>
</evidence>
<dbReference type="EMBL" id="VJVW01000007">
    <property type="protein sequence ID" value="MUP43801.1"/>
    <property type="molecule type" value="Genomic_DNA"/>
</dbReference>
<dbReference type="InterPro" id="IPR005151">
    <property type="entry name" value="Tail-specific_protease"/>
</dbReference>
<name>A0A7K1LT86_9FLAO</name>
<dbReference type="Pfam" id="PF18294">
    <property type="entry name" value="Pept_S41_N"/>
    <property type="match status" value="1"/>
</dbReference>
<dbReference type="OrthoDB" id="7168509at2"/>
<reference evidence="4 5" key="1">
    <citation type="submission" date="2019-07" db="EMBL/GenBank/DDBJ databases">
        <title>Gramella aestuarii sp. nov., isolated from a tidal flat, and emended description of Gramella echinicola.</title>
        <authorList>
            <person name="Liu L."/>
        </authorList>
    </citation>
    <scope>NUCLEOTIDE SEQUENCE [LARGE SCALE GENOMIC DNA]</scope>
    <source>
        <strain evidence="4 5">BS12</strain>
    </source>
</reference>
<dbReference type="SUPFAM" id="SSF52096">
    <property type="entry name" value="ClpP/crotonase"/>
    <property type="match status" value="1"/>
</dbReference>
<dbReference type="GO" id="GO:0030288">
    <property type="term" value="C:outer membrane-bounded periplasmic space"/>
    <property type="evidence" value="ECO:0007669"/>
    <property type="project" value="TreeGrafter"/>
</dbReference>
<keyword evidence="5" id="KW-1185">Reference proteome</keyword>
<dbReference type="Gene3D" id="2.30.42.10">
    <property type="match status" value="1"/>
</dbReference>
<dbReference type="AlphaFoldDB" id="A0A7K1LT86"/>
<dbReference type="InterPro" id="IPR029045">
    <property type="entry name" value="ClpP/crotonase-like_dom_sf"/>
</dbReference>
<dbReference type="PANTHER" id="PTHR32060">
    <property type="entry name" value="TAIL-SPECIFIC PROTEASE"/>
    <property type="match status" value="1"/>
</dbReference>
<dbReference type="Proteomes" id="UP000460416">
    <property type="component" value="Unassembled WGS sequence"/>
</dbReference>
<dbReference type="GO" id="GO:0007165">
    <property type="term" value="P:signal transduction"/>
    <property type="evidence" value="ECO:0007669"/>
    <property type="project" value="TreeGrafter"/>
</dbReference>
<dbReference type="GO" id="GO:0008236">
    <property type="term" value="F:serine-type peptidase activity"/>
    <property type="evidence" value="ECO:0007669"/>
    <property type="project" value="InterPro"/>
</dbReference>
<dbReference type="RefSeq" id="WP_156277806.1">
    <property type="nucleotide sequence ID" value="NZ_BAABGI010000006.1"/>
</dbReference>
<dbReference type="Pfam" id="PF17820">
    <property type="entry name" value="PDZ_6"/>
    <property type="match status" value="1"/>
</dbReference>
<dbReference type="PROSITE" id="PS51257">
    <property type="entry name" value="PROKAR_LIPOPROTEIN"/>
    <property type="match status" value="1"/>
</dbReference>
<feature type="domain" description="Tail specific protease" evidence="1">
    <location>
        <begin position="232"/>
        <end position="378"/>
    </location>
</feature>
<dbReference type="GO" id="GO:0006508">
    <property type="term" value="P:proteolysis"/>
    <property type="evidence" value="ECO:0007669"/>
    <property type="project" value="InterPro"/>
</dbReference>
<dbReference type="SUPFAM" id="SSF50156">
    <property type="entry name" value="PDZ domain-like"/>
    <property type="match status" value="1"/>
</dbReference>
<accession>A0A7K1LT86</accession>
<evidence type="ECO:0000313" key="4">
    <source>
        <dbReference type="EMBL" id="MUP43801.1"/>
    </source>
</evidence>
<proteinExistence type="predicted"/>
<dbReference type="PANTHER" id="PTHR32060:SF30">
    <property type="entry name" value="CARBOXY-TERMINAL PROCESSING PROTEASE CTPA"/>
    <property type="match status" value="1"/>
</dbReference>
<dbReference type="Gene3D" id="3.30.750.170">
    <property type="match status" value="1"/>
</dbReference>
<dbReference type="CDD" id="cd07561">
    <property type="entry name" value="Peptidase_S41_CPP_like"/>
    <property type="match status" value="1"/>
</dbReference>
<dbReference type="Pfam" id="PF03572">
    <property type="entry name" value="Peptidase_S41"/>
    <property type="match status" value="1"/>
</dbReference>
<feature type="domain" description="Peptidase S41 N-terminal" evidence="3">
    <location>
        <begin position="50"/>
        <end position="109"/>
    </location>
</feature>
<protein>
    <submittedName>
        <fullName evidence="4">Peptidase S41</fullName>
    </submittedName>
</protein>
<evidence type="ECO:0000259" key="3">
    <source>
        <dbReference type="Pfam" id="PF18294"/>
    </source>
</evidence>
<feature type="domain" description="PDZ" evidence="2">
    <location>
        <begin position="146"/>
        <end position="183"/>
    </location>
</feature>
<comment type="caution">
    <text evidence="4">The sequence shown here is derived from an EMBL/GenBank/DDBJ whole genome shotgun (WGS) entry which is preliminary data.</text>
</comment>
<dbReference type="InterPro" id="IPR041613">
    <property type="entry name" value="Pept_S41_N"/>
</dbReference>
<organism evidence="4 5">
    <name type="scientific">Christiangramia aestuarii</name>
    <dbReference type="NCBI Taxonomy" id="1028746"/>
    <lineage>
        <taxon>Bacteria</taxon>
        <taxon>Pseudomonadati</taxon>
        <taxon>Bacteroidota</taxon>
        <taxon>Flavobacteriia</taxon>
        <taxon>Flavobacteriales</taxon>
        <taxon>Flavobacteriaceae</taxon>
        <taxon>Christiangramia</taxon>
    </lineage>
</organism>
<gene>
    <name evidence="4" type="ORF">FLP08_14560</name>
</gene>
<dbReference type="Gene3D" id="3.90.226.10">
    <property type="entry name" value="2-enoyl-CoA Hydratase, Chain A, domain 1"/>
    <property type="match status" value="1"/>
</dbReference>
<dbReference type="InterPro" id="IPR041489">
    <property type="entry name" value="PDZ_6"/>
</dbReference>
<dbReference type="GO" id="GO:0004175">
    <property type="term" value="F:endopeptidase activity"/>
    <property type="evidence" value="ECO:0007669"/>
    <property type="project" value="TreeGrafter"/>
</dbReference>
<sequence>MILKRTLIWNILLFLILTGCSKETEDFGNETSTSSEITEPNGSAEDPELEIERFVYNALNEIYLYKADVPELANNYFENSNEKSEYLAGASSPEALFDDLTSKADRFSFITDDYKSLEDRFDGVSGATGIKYGIGRISGTNNVFGIIRYVLPGTSAEEAGLVRGDIFTEINGQKLTRSNFSDLIDQSGFTINVGQVNNGEITLTDKTVTLSDDPYTENPVFISKVFEIEGRKIAYLMYNSFTGNFDDELNTVFGEFKTAGVTDLVLDLRYNGGGSVESAKDLSSMITGQFQGDVFVKEQWNAKYQSFYETQNPEALLNRFDDRTRTGEKINSLNLSEVYILTSASSASASELVINGLDPYINVVQVGDHTVGKFQASVTLYDSDDFSKEGASENHTYALQPLVFKSLNSVGKTDYVNGLQPDITYVENLNEFGNLGDVDEPLLQKAMDAILGRSESNRSAIKRIEFEHLGENGMNDPEFQRMYINQLPGLN</sequence>
<dbReference type="InterPro" id="IPR036034">
    <property type="entry name" value="PDZ_sf"/>
</dbReference>
<evidence type="ECO:0000259" key="1">
    <source>
        <dbReference type="Pfam" id="PF03572"/>
    </source>
</evidence>